<evidence type="ECO:0000313" key="2">
    <source>
        <dbReference type="EMBL" id="SNB53649.1"/>
    </source>
</evidence>
<keyword evidence="1" id="KW-0812">Transmembrane</keyword>
<dbReference type="RefSeq" id="WP_207761889.1">
    <property type="nucleotide sequence ID" value="NZ_FYEH01000001.1"/>
</dbReference>
<dbReference type="AlphaFoldDB" id="A0A212Q369"/>
<dbReference type="Pfam" id="PF04657">
    <property type="entry name" value="DMT_YdcZ"/>
    <property type="match status" value="1"/>
</dbReference>
<keyword evidence="3" id="KW-1185">Reference proteome</keyword>
<keyword evidence="1" id="KW-1133">Transmembrane helix</keyword>
<protein>
    <submittedName>
        <fullName evidence="2">Transporter family-2 protein</fullName>
    </submittedName>
</protein>
<gene>
    <name evidence="2" type="ORF">SAMN07250955_101387</name>
</gene>
<sequence>MADSMQSLLLPFLGILGGVFLSVQAPVNANLGGRLGHPVLAAAVSFTAGMIMLYAIILLFGLRPQTDGGLRSVPVYLWFTGGLMGIAYMIVSIFLIPRIGTAAVIGTAVTGQLVTALLIDRFGLLGVPMREISLTRVVGALLLLAGVVLIARR</sequence>
<dbReference type="Proteomes" id="UP000197065">
    <property type="component" value="Unassembled WGS sequence"/>
</dbReference>
<feature type="transmembrane region" description="Helical" evidence="1">
    <location>
        <begin position="39"/>
        <end position="62"/>
    </location>
</feature>
<reference evidence="2 3" key="1">
    <citation type="submission" date="2017-06" db="EMBL/GenBank/DDBJ databases">
        <authorList>
            <person name="Kim H.J."/>
            <person name="Triplett B.A."/>
        </authorList>
    </citation>
    <scope>NUCLEOTIDE SEQUENCE [LARGE SCALE GENOMIC DNA]</scope>
    <source>
        <strain evidence="2 3">B29T1</strain>
    </source>
</reference>
<dbReference type="EMBL" id="FYEH01000001">
    <property type="protein sequence ID" value="SNB53649.1"/>
    <property type="molecule type" value="Genomic_DNA"/>
</dbReference>
<evidence type="ECO:0000256" key="1">
    <source>
        <dbReference type="SAM" id="Phobius"/>
    </source>
</evidence>
<evidence type="ECO:0000313" key="3">
    <source>
        <dbReference type="Proteomes" id="UP000197065"/>
    </source>
</evidence>
<feature type="transmembrane region" description="Helical" evidence="1">
    <location>
        <begin position="102"/>
        <end position="122"/>
    </location>
</feature>
<dbReference type="InterPro" id="IPR006750">
    <property type="entry name" value="YdcZ"/>
</dbReference>
<organism evidence="2 3">
    <name type="scientific">Arboricoccus pini</name>
    <dbReference type="NCBI Taxonomy" id="1963835"/>
    <lineage>
        <taxon>Bacteria</taxon>
        <taxon>Pseudomonadati</taxon>
        <taxon>Pseudomonadota</taxon>
        <taxon>Alphaproteobacteria</taxon>
        <taxon>Geminicoccales</taxon>
        <taxon>Geminicoccaceae</taxon>
        <taxon>Arboricoccus</taxon>
    </lineage>
</organism>
<dbReference type="PANTHER" id="PTHR34821">
    <property type="entry name" value="INNER MEMBRANE PROTEIN YDCZ"/>
    <property type="match status" value="1"/>
</dbReference>
<accession>A0A212Q369</accession>
<proteinExistence type="predicted"/>
<feature type="transmembrane region" description="Helical" evidence="1">
    <location>
        <begin position="134"/>
        <end position="151"/>
    </location>
</feature>
<keyword evidence="1" id="KW-0472">Membrane</keyword>
<dbReference type="PANTHER" id="PTHR34821:SF2">
    <property type="entry name" value="INNER MEMBRANE PROTEIN YDCZ"/>
    <property type="match status" value="1"/>
</dbReference>
<feature type="transmembrane region" description="Helical" evidence="1">
    <location>
        <begin position="74"/>
        <end position="96"/>
    </location>
</feature>
<dbReference type="GO" id="GO:0005886">
    <property type="term" value="C:plasma membrane"/>
    <property type="evidence" value="ECO:0007669"/>
    <property type="project" value="TreeGrafter"/>
</dbReference>
<name>A0A212Q369_9PROT</name>